<gene>
    <name evidence="2" type="ORF">GUJ93_ZPchr0011g26876</name>
</gene>
<reference evidence="2" key="1">
    <citation type="journal article" date="2021" name="bioRxiv">
        <title>Whole Genome Assembly and Annotation of Northern Wild Rice, Zizania palustris L., Supports a Whole Genome Duplication in the Zizania Genus.</title>
        <authorList>
            <person name="Haas M."/>
            <person name="Kono T."/>
            <person name="Macchietto M."/>
            <person name="Millas R."/>
            <person name="McGilp L."/>
            <person name="Shao M."/>
            <person name="Duquette J."/>
            <person name="Hirsch C.N."/>
            <person name="Kimball J."/>
        </authorList>
    </citation>
    <scope>NUCLEOTIDE SEQUENCE</scope>
    <source>
        <tissue evidence="2">Fresh leaf tissue</tissue>
    </source>
</reference>
<evidence type="ECO:0000313" key="3">
    <source>
        <dbReference type="Proteomes" id="UP000729402"/>
    </source>
</evidence>
<name>A0A8J5WIT0_ZIZPA</name>
<evidence type="ECO:0000313" key="2">
    <source>
        <dbReference type="EMBL" id="KAG8090526.1"/>
    </source>
</evidence>
<keyword evidence="3" id="KW-1185">Reference proteome</keyword>
<organism evidence="2 3">
    <name type="scientific">Zizania palustris</name>
    <name type="common">Northern wild rice</name>
    <dbReference type="NCBI Taxonomy" id="103762"/>
    <lineage>
        <taxon>Eukaryota</taxon>
        <taxon>Viridiplantae</taxon>
        <taxon>Streptophyta</taxon>
        <taxon>Embryophyta</taxon>
        <taxon>Tracheophyta</taxon>
        <taxon>Spermatophyta</taxon>
        <taxon>Magnoliopsida</taxon>
        <taxon>Liliopsida</taxon>
        <taxon>Poales</taxon>
        <taxon>Poaceae</taxon>
        <taxon>BOP clade</taxon>
        <taxon>Oryzoideae</taxon>
        <taxon>Oryzeae</taxon>
        <taxon>Zizaniinae</taxon>
        <taxon>Zizania</taxon>
    </lineage>
</organism>
<comment type="caution">
    <text evidence="2">The sequence shown here is derived from an EMBL/GenBank/DDBJ whole genome shotgun (WGS) entry which is preliminary data.</text>
</comment>
<protein>
    <submittedName>
        <fullName evidence="2">Uncharacterized protein</fullName>
    </submittedName>
</protein>
<dbReference type="AlphaFoldDB" id="A0A8J5WIT0"/>
<accession>A0A8J5WIT0</accession>
<reference evidence="2" key="2">
    <citation type="submission" date="2021-02" db="EMBL/GenBank/DDBJ databases">
        <authorList>
            <person name="Kimball J.A."/>
            <person name="Haas M.W."/>
            <person name="Macchietto M."/>
            <person name="Kono T."/>
            <person name="Duquette J."/>
            <person name="Shao M."/>
        </authorList>
    </citation>
    <scope>NUCLEOTIDE SEQUENCE</scope>
    <source>
        <tissue evidence="2">Fresh leaf tissue</tissue>
    </source>
</reference>
<feature type="compositionally biased region" description="Basic residues" evidence="1">
    <location>
        <begin position="75"/>
        <end position="84"/>
    </location>
</feature>
<dbReference type="EMBL" id="JAAALK010000081">
    <property type="protein sequence ID" value="KAG8090526.1"/>
    <property type="molecule type" value="Genomic_DNA"/>
</dbReference>
<evidence type="ECO:0000256" key="1">
    <source>
        <dbReference type="SAM" id="MobiDB-lite"/>
    </source>
</evidence>
<dbReference type="Proteomes" id="UP000729402">
    <property type="component" value="Unassembled WGS sequence"/>
</dbReference>
<proteinExistence type="predicted"/>
<feature type="region of interest" description="Disordered" evidence="1">
    <location>
        <begin position="66"/>
        <end position="88"/>
    </location>
</feature>
<sequence length="205" mass="21608">MSDDGGKVDIPEFFEELSGEDCCEENIELKASSGSMMKSFSEAGVPSEVGGQTNVGVDVVPADVSEGAGNLSGTHKPKRMRKVKAPPVALRKSARIKRDGISIPLKAQQRKISQDEHADVGVNLGSTSVIVEENISLLKAKEMAQALVCLAKEHSLLKTSDVEASVSKGNLDDSSIVDIPANPDSALASCLEEVMCLDGEGLTKI</sequence>